<comment type="caution">
    <text evidence="2">The sequence shown here is derived from an EMBL/GenBank/DDBJ whole genome shotgun (WGS) entry which is preliminary data.</text>
</comment>
<gene>
    <name evidence="2" type="ORF">GCM10007390_07760</name>
</gene>
<proteinExistence type="predicted"/>
<evidence type="ECO:0000313" key="3">
    <source>
        <dbReference type="Proteomes" id="UP000598271"/>
    </source>
</evidence>
<keyword evidence="2" id="KW-0808">Transferase</keyword>
<reference evidence="2 3" key="1">
    <citation type="journal article" date="2014" name="Int. J. Syst. Evol. Microbiol.">
        <title>Complete genome sequence of Corynebacterium casei LMG S-19264T (=DSM 44701T), isolated from a smear-ripened cheese.</title>
        <authorList>
            <consortium name="US DOE Joint Genome Institute (JGI-PGF)"/>
            <person name="Walter F."/>
            <person name="Albersmeier A."/>
            <person name="Kalinowski J."/>
            <person name="Ruckert C."/>
        </authorList>
    </citation>
    <scope>NUCLEOTIDE SEQUENCE [LARGE SCALE GENOMIC DNA]</scope>
    <source>
        <strain evidence="2 3">KCTC 12866</strain>
    </source>
</reference>
<dbReference type="Pfam" id="PF00535">
    <property type="entry name" value="Glycos_transf_2"/>
    <property type="match status" value="1"/>
</dbReference>
<sequence length="299" mass="33850">MPSARLAPIIVFCYNRPQHLRQTLDALRRNPLAAKSDLIVFSDGSKGASDADLVREVRELLAETMGFRSLTTVASPQNKGLAKSVIEGVSQILDTHETVIVLEDDMICTPDFLDYMNAALEVYRNRPDIFSVTGYTPPIALPPDYTGDAYLAPRASSWGWGTWRDRWQKADWQVGVFAKIKNDPDWKEKLNVGGDDLWPMLIKQQRGVIDSWAIRWTLAQMQHSAYGLYPVKSKIMNIGTDGSGTNFTFKANTYGQELAIGKVDFDFNLQSDPAVQKTFRTYYNLPWRVKLKNRMKYGV</sequence>
<dbReference type="Proteomes" id="UP000598271">
    <property type="component" value="Unassembled WGS sequence"/>
</dbReference>
<dbReference type="PANTHER" id="PTHR10468:SF0">
    <property type="entry name" value="ALPHA-1,3-MANNOSYL-GLYCOPROTEIN 2-BETA-N-ACETYLGLUCOSAMINYLTRANSFERASE"/>
    <property type="match status" value="1"/>
</dbReference>
<dbReference type="Gene3D" id="3.90.550.10">
    <property type="entry name" value="Spore Coat Polysaccharide Biosynthesis Protein SpsA, Chain A"/>
    <property type="match status" value="1"/>
</dbReference>
<name>A0A8J3D5Q1_9BACT</name>
<dbReference type="SUPFAM" id="SSF53448">
    <property type="entry name" value="Nucleotide-diphospho-sugar transferases"/>
    <property type="match status" value="1"/>
</dbReference>
<feature type="domain" description="Glycosyltransferase 2-like" evidence="1">
    <location>
        <begin position="9"/>
        <end position="122"/>
    </location>
</feature>
<protein>
    <submittedName>
        <fullName evidence="2">Glycosyl transferase</fullName>
    </submittedName>
</protein>
<dbReference type="EMBL" id="BMXF01000001">
    <property type="protein sequence ID" value="GHB56817.1"/>
    <property type="molecule type" value="Genomic_DNA"/>
</dbReference>
<accession>A0A8J3D5Q1</accession>
<dbReference type="GO" id="GO:0003827">
    <property type="term" value="F:alpha-1,3-mannosylglycoprotein 2-beta-N-acetylglucosaminyltransferase activity"/>
    <property type="evidence" value="ECO:0007669"/>
    <property type="project" value="TreeGrafter"/>
</dbReference>
<evidence type="ECO:0000313" key="2">
    <source>
        <dbReference type="EMBL" id="GHB56817.1"/>
    </source>
</evidence>
<evidence type="ECO:0000259" key="1">
    <source>
        <dbReference type="Pfam" id="PF00535"/>
    </source>
</evidence>
<dbReference type="InterPro" id="IPR052261">
    <property type="entry name" value="Glycosyltransferase_13"/>
</dbReference>
<dbReference type="PANTHER" id="PTHR10468">
    <property type="entry name" value="PROTEIN O-LINKED-MANNOSE BETA-1,2-N-ACETYLGLUCOSAMINYLTRANSFERASE 1/ALPHA-1,3-MANNOSYL-GLYCOPROTEIN 2-BETA-N-ACETYLGLUCOSAMINYLTRANSFERASE"/>
    <property type="match status" value="1"/>
</dbReference>
<dbReference type="AlphaFoldDB" id="A0A8J3D5Q1"/>
<keyword evidence="3" id="KW-1185">Reference proteome</keyword>
<organism evidence="2 3">
    <name type="scientific">Persicitalea jodogahamensis</name>
    <dbReference type="NCBI Taxonomy" id="402147"/>
    <lineage>
        <taxon>Bacteria</taxon>
        <taxon>Pseudomonadati</taxon>
        <taxon>Bacteroidota</taxon>
        <taxon>Cytophagia</taxon>
        <taxon>Cytophagales</taxon>
        <taxon>Spirosomataceae</taxon>
        <taxon>Persicitalea</taxon>
    </lineage>
</organism>
<dbReference type="InterPro" id="IPR001173">
    <property type="entry name" value="Glyco_trans_2-like"/>
</dbReference>
<dbReference type="InterPro" id="IPR029044">
    <property type="entry name" value="Nucleotide-diphossugar_trans"/>
</dbReference>